<dbReference type="EMBL" id="AP014523">
    <property type="protein sequence ID" value="BAO98440.1"/>
    <property type="molecule type" value="Genomic_DNA"/>
</dbReference>
<dbReference type="Gene3D" id="2.70.70.10">
    <property type="entry name" value="Glucose Permease (Domain IIA)"/>
    <property type="match status" value="1"/>
</dbReference>
<feature type="domain" description="M23ase beta-sheet core" evidence="2">
    <location>
        <begin position="314"/>
        <end position="393"/>
    </location>
</feature>
<dbReference type="AlphaFoldDB" id="A0A060PUS1"/>
<dbReference type="HOGENOM" id="CLU_688449_0_0_7"/>
<dbReference type="CDD" id="cd12797">
    <property type="entry name" value="M23_peptidase"/>
    <property type="match status" value="1"/>
</dbReference>
<evidence type="ECO:0000313" key="3">
    <source>
        <dbReference type="EMBL" id="BAO98440.1"/>
    </source>
</evidence>
<dbReference type="RefSeq" id="WP_041051440.1">
    <property type="nucleotide sequence ID" value="NZ_AP014523.1"/>
</dbReference>
<accession>A0A060PUS1</accession>
<proteinExistence type="predicted"/>
<gene>
    <name evidence="3" type="ORF">NY40_1434</name>
</gene>
<evidence type="ECO:0000256" key="1">
    <source>
        <dbReference type="SAM" id="Coils"/>
    </source>
</evidence>
<dbReference type="SUPFAM" id="SSF51261">
    <property type="entry name" value="Duplicated hybrid motif"/>
    <property type="match status" value="1"/>
</dbReference>
<protein>
    <submittedName>
        <fullName evidence="3">Putative periplasmic protein</fullName>
    </submittedName>
</protein>
<dbReference type="Proteomes" id="UP000031662">
    <property type="component" value="Chromosome"/>
</dbReference>
<dbReference type="InterPro" id="IPR016047">
    <property type="entry name" value="M23ase_b-sheet_dom"/>
</dbReference>
<keyword evidence="1" id="KW-0175">Coiled coil</keyword>
<dbReference type="Pfam" id="PF01551">
    <property type="entry name" value="Peptidase_M23"/>
    <property type="match status" value="1"/>
</dbReference>
<feature type="coiled-coil region" evidence="1">
    <location>
        <begin position="27"/>
        <end position="110"/>
    </location>
</feature>
<evidence type="ECO:0000313" key="4">
    <source>
        <dbReference type="Proteomes" id="UP000031662"/>
    </source>
</evidence>
<organism evidence="3 4">
    <name type="scientific">Helicobacter pylori NY40</name>
    <dbReference type="NCBI Taxonomy" id="1426844"/>
    <lineage>
        <taxon>Bacteria</taxon>
        <taxon>Pseudomonadati</taxon>
        <taxon>Campylobacterota</taxon>
        <taxon>Epsilonproteobacteria</taxon>
        <taxon>Campylobacterales</taxon>
        <taxon>Helicobacteraceae</taxon>
        <taxon>Helicobacter</taxon>
    </lineage>
</organism>
<reference evidence="3 4" key="1">
    <citation type="submission" date="2013-11" db="EMBL/GenBank/DDBJ databases">
        <title>Estimation of Helicobacter pylori bacteriophage ecology using H. pylori isolates.</title>
        <authorList>
            <person name="Uchiyama J."/>
            <person name="Takemura-Uchiyama I."/>
            <person name="Ujihara T."/>
            <person name="Matsuzaki S."/>
        </authorList>
    </citation>
    <scope>NUCLEOTIDE SEQUENCE [LARGE SCALE GENOMIC DNA]</scope>
    <source>
        <strain evidence="3 4">NY40</strain>
    </source>
</reference>
<sequence length="400" mass="45975">MYKLGIFLLATLLLANTQKVSDIAKDIQHKETLLKKTHEEKNQLNSRLSSLGEAIRSKELQKAEIERQMVALKKSLEKNRNESLAQGKILTNYRKSLDHLQKQRSFLQKRVFDTLLQDFLFSQALKEQNLVSSNDVILQVAFENLHQSTLSKMLQLSQEEKDLNAQALKVKSSIQKISSIIDEQKTREVTLKSLQTEQDKLILSMQKDYAIYNQRLTLLEKERQNLNALLKRLNIIKQNRENEEKVSLKKSSQALEVKQVASSYQNINTTSYNGPKTIAPLNDYEVVQKFGPYIDPVYNLKIFSESITLVSKTPNALVRNVLDGKIVFAKEINMLKKVVIIEHKNGIRTIYSQLDKIAPTIKSGMRIQKGYVLGRIDQRLGFEVTMKEKHINPLELIARN</sequence>
<name>A0A060PUS1_HELPX</name>
<dbReference type="InterPro" id="IPR011055">
    <property type="entry name" value="Dup_hybrid_motif"/>
</dbReference>
<feature type="coiled-coil region" evidence="1">
    <location>
        <begin position="209"/>
        <end position="246"/>
    </location>
</feature>
<evidence type="ECO:0000259" key="2">
    <source>
        <dbReference type="Pfam" id="PF01551"/>
    </source>
</evidence>